<keyword evidence="1 4" id="KW-0812">Transmembrane</keyword>
<feature type="transmembrane region" description="Helical" evidence="4">
    <location>
        <begin position="20"/>
        <end position="43"/>
    </location>
</feature>
<dbReference type="InterPro" id="IPR011701">
    <property type="entry name" value="MFS"/>
</dbReference>
<organism evidence="6 7">
    <name type="scientific">Glaciimonas immobilis</name>
    <dbReference type="NCBI Taxonomy" id="728004"/>
    <lineage>
        <taxon>Bacteria</taxon>
        <taxon>Pseudomonadati</taxon>
        <taxon>Pseudomonadota</taxon>
        <taxon>Betaproteobacteria</taxon>
        <taxon>Burkholderiales</taxon>
        <taxon>Oxalobacteraceae</taxon>
        <taxon>Glaciimonas</taxon>
    </lineage>
</organism>
<dbReference type="Pfam" id="PF07690">
    <property type="entry name" value="MFS_1"/>
    <property type="match status" value="1"/>
</dbReference>
<feature type="transmembrane region" description="Helical" evidence="4">
    <location>
        <begin position="110"/>
        <end position="130"/>
    </location>
</feature>
<keyword evidence="7" id="KW-1185">Reference proteome</keyword>
<dbReference type="SUPFAM" id="SSF103473">
    <property type="entry name" value="MFS general substrate transporter"/>
    <property type="match status" value="1"/>
</dbReference>
<dbReference type="InterPro" id="IPR020846">
    <property type="entry name" value="MFS_dom"/>
</dbReference>
<dbReference type="InterPro" id="IPR052524">
    <property type="entry name" value="MFS_Cyanate_Porter"/>
</dbReference>
<accession>A0A840RZN4</accession>
<dbReference type="Proteomes" id="UP000571084">
    <property type="component" value="Unassembled WGS sequence"/>
</dbReference>
<feature type="transmembrane region" description="Helical" evidence="4">
    <location>
        <begin position="151"/>
        <end position="169"/>
    </location>
</feature>
<evidence type="ECO:0000313" key="7">
    <source>
        <dbReference type="Proteomes" id="UP000571084"/>
    </source>
</evidence>
<evidence type="ECO:0000259" key="5">
    <source>
        <dbReference type="PROSITE" id="PS50850"/>
    </source>
</evidence>
<feature type="domain" description="Major facilitator superfamily (MFS) profile" evidence="5">
    <location>
        <begin position="16"/>
        <end position="204"/>
    </location>
</feature>
<keyword evidence="2 4" id="KW-1133">Transmembrane helix</keyword>
<feature type="transmembrane region" description="Helical" evidence="4">
    <location>
        <begin position="55"/>
        <end position="73"/>
    </location>
</feature>
<evidence type="ECO:0000256" key="1">
    <source>
        <dbReference type="ARBA" id="ARBA00022692"/>
    </source>
</evidence>
<evidence type="ECO:0000256" key="2">
    <source>
        <dbReference type="ARBA" id="ARBA00022989"/>
    </source>
</evidence>
<evidence type="ECO:0000256" key="3">
    <source>
        <dbReference type="ARBA" id="ARBA00023136"/>
    </source>
</evidence>
<gene>
    <name evidence="6" type="ORF">HNR39_003967</name>
</gene>
<dbReference type="PANTHER" id="PTHR23523">
    <property type="match status" value="1"/>
</dbReference>
<dbReference type="InterPro" id="IPR036259">
    <property type="entry name" value="MFS_trans_sf"/>
</dbReference>
<evidence type="ECO:0000313" key="6">
    <source>
        <dbReference type="EMBL" id="MBB5202104.1"/>
    </source>
</evidence>
<reference evidence="6 7" key="1">
    <citation type="submission" date="2020-08" db="EMBL/GenBank/DDBJ databases">
        <title>Genomic Encyclopedia of Type Strains, Phase IV (KMG-IV): sequencing the most valuable type-strain genomes for metagenomic binning, comparative biology and taxonomic classification.</title>
        <authorList>
            <person name="Goeker M."/>
        </authorList>
    </citation>
    <scope>NUCLEOTIDE SEQUENCE [LARGE SCALE GENOMIC DNA]</scope>
    <source>
        <strain evidence="6 7">DSM 23240</strain>
    </source>
</reference>
<feature type="transmembrane region" description="Helical" evidence="4">
    <location>
        <begin position="175"/>
        <end position="194"/>
    </location>
</feature>
<comment type="caution">
    <text evidence="6">The sequence shown here is derived from an EMBL/GenBank/DDBJ whole genome shotgun (WGS) entry which is preliminary data.</text>
</comment>
<dbReference type="GO" id="GO:0022857">
    <property type="term" value="F:transmembrane transporter activity"/>
    <property type="evidence" value="ECO:0007669"/>
    <property type="project" value="InterPro"/>
</dbReference>
<evidence type="ECO:0000256" key="4">
    <source>
        <dbReference type="SAM" id="Phobius"/>
    </source>
</evidence>
<keyword evidence="3 4" id="KW-0472">Membrane</keyword>
<protein>
    <submittedName>
        <fullName evidence="6">Cyanate permease</fullName>
    </submittedName>
</protein>
<dbReference type="PANTHER" id="PTHR23523:SF1">
    <property type="entry name" value="CYANATE TRANSPORT PROTEIN CYNX"/>
    <property type="match status" value="1"/>
</dbReference>
<proteinExistence type="predicted"/>
<name>A0A840RZN4_9BURK</name>
<feature type="transmembrane region" description="Helical" evidence="4">
    <location>
        <begin position="85"/>
        <end position="104"/>
    </location>
</feature>
<dbReference type="PROSITE" id="PS50850">
    <property type="entry name" value="MFS"/>
    <property type="match status" value="1"/>
</dbReference>
<dbReference type="Gene3D" id="1.20.1250.20">
    <property type="entry name" value="MFS general substrate transporter like domains"/>
    <property type="match status" value="1"/>
</dbReference>
<dbReference type="AlphaFoldDB" id="A0A840RZN4"/>
<dbReference type="EMBL" id="JACHHQ010000010">
    <property type="protein sequence ID" value="MBB5202104.1"/>
    <property type="molecule type" value="Genomic_DNA"/>
</dbReference>
<sequence>MDQPTNVNIKRDNFFTNRRAWLLALFFGFGTASYTCVLAWLAPFYLDLGFTDQEAGMMLALLTLFEVIAGLTIPMLSAKKLDRRWYLLLLLSFIFTGFIGLAFFPLKLLFLWPALLGIGIGGLFPMSLIVSMDHIQHPQRSGNLTAFTQGIGYIIAGLSPLFAGFIRSATNSFQYSWLLLALIMIVMIPMALTFNPIRYSEKFD</sequence>